<evidence type="ECO:0000313" key="1">
    <source>
        <dbReference type="EMBL" id="KAH8034629.1"/>
    </source>
</evidence>
<proteinExistence type="predicted"/>
<reference evidence="1" key="2">
    <citation type="submission" date="2021-09" db="EMBL/GenBank/DDBJ databases">
        <authorList>
            <person name="Jia N."/>
            <person name="Wang J."/>
            <person name="Shi W."/>
            <person name="Du L."/>
            <person name="Sun Y."/>
            <person name="Zhan W."/>
            <person name="Jiang J."/>
            <person name="Wang Q."/>
            <person name="Zhang B."/>
            <person name="Ji P."/>
            <person name="Sakyi L.B."/>
            <person name="Cui X."/>
            <person name="Yuan T."/>
            <person name="Jiang B."/>
            <person name="Yang W."/>
            <person name="Lam T.T.-Y."/>
            <person name="Chang Q."/>
            <person name="Ding S."/>
            <person name="Wang X."/>
            <person name="Zhu J."/>
            <person name="Ruan X."/>
            <person name="Zhao L."/>
            <person name="Wei J."/>
            <person name="Que T."/>
            <person name="Du C."/>
            <person name="Cheng J."/>
            <person name="Dai P."/>
            <person name="Han X."/>
            <person name="Huang E."/>
            <person name="Gao Y."/>
            <person name="Liu J."/>
            <person name="Shao H."/>
            <person name="Ye R."/>
            <person name="Li L."/>
            <person name="Wei W."/>
            <person name="Wang X."/>
            <person name="Wang C."/>
            <person name="Huo Q."/>
            <person name="Li W."/>
            <person name="Guo W."/>
            <person name="Chen H."/>
            <person name="Chen S."/>
            <person name="Zhou L."/>
            <person name="Zhou L."/>
            <person name="Ni X."/>
            <person name="Tian J."/>
            <person name="Zhou Y."/>
            <person name="Sheng Y."/>
            <person name="Liu T."/>
            <person name="Pan Y."/>
            <person name="Xia L."/>
            <person name="Li J."/>
            <person name="Zhao F."/>
            <person name="Cao W."/>
        </authorList>
    </citation>
    <scope>NUCLEOTIDE SEQUENCE</scope>
    <source>
        <strain evidence="1">Rmic-2018</strain>
        <tissue evidence="1">Larvae</tissue>
    </source>
</reference>
<dbReference type="EMBL" id="JABSTU010000004">
    <property type="protein sequence ID" value="KAH8034629.1"/>
    <property type="molecule type" value="Genomic_DNA"/>
</dbReference>
<comment type="caution">
    <text evidence="1">The sequence shown here is derived from an EMBL/GenBank/DDBJ whole genome shotgun (WGS) entry which is preliminary data.</text>
</comment>
<sequence length="175" mass="18105">MYSTLPQFTVPLELPSPTGSSSHTGIALCRVPHSVVMQGPSSVSLKPSLIQAQLVGLSAALPPESVATRFEQPPAIKPMTSVTSVAKSPHPYRALPSGLSWRSCPTTDTTQGGCRDSRLVCCQVSGMGCSGNTTTSVGVVKSFAWSCVETSSSGALIIGELAPSTLLTPMLSTRA</sequence>
<dbReference type="AlphaFoldDB" id="A0A9J6EKJ2"/>
<evidence type="ECO:0000313" key="2">
    <source>
        <dbReference type="Proteomes" id="UP000821866"/>
    </source>
</evidence>
<gene>
    <name evidence="1" type="ORF">HPB51_026156</name>
</gene>
<reference evidence="1" key="1">
    <citation type="journal article" date="2020" name="Cell">
        <title>Large-Scale Comparative Analyses of Tick Genomes Elucidate Their Genetic Diversity and Vector Capacities.</title>
        <authorList>
            <consortium name="Tick Genome and Microbiome Consortium (TIGMIC)"/>
            <person name="Jia N."/>
            <person name="Wang J."/>
            <person name="Shi W."/>
            <person name="Du L."/>
            <person name="Sun Y."/>
            <person name="Zhan W."/>
            <person name="Jiang J.F."/>
            <person name="Wang Q."/>
            <person name="Zhang B."/>
            <person name="Ji P."/>
            <person name="Bell-Sakyi L."/>
            <person name="Cui X.M."/>
            <person name="Yuan T.T."/>
            <person name="Jiang B.G."/>
            <person name="Yang W.F."/>
            <person name="Lam T.T."/>
            <person name="Chang Q.C."/>
            <person name="Ding S.J."/>
            <person name="Wang X.J."/>
            <person name="Zhu J.G."/>
            <person name="Ruan X.D."/>
            <person name="Zhao L."/>
            <person name="Wei J.T."/>
            <person name="Ye R.Z."/>
            <person name="Que T.C."/>
            <person name="Du C.H."/>
            <person name="Zhou Y.H."/>
            <person name="Cheng J.X."/>
            <person name="Dai P.F."/>
            <person name="Guo W.B."/>
            <person name="Han X.H."/>
            <person name="Huang E.J."/>
            <person name="Li L.F."/>
            <person name="Wei W."/>
            <person name="Gao Y.C."/>
            <person name="Liu J.Z."/>
            <person name="Shao H.Z."/>
            <person name="Wang X."/>
            <person name="Wang C.C."/>
            <person name="Yang T.C."/>
            <person name="Huo Q.B."/>
            <person name="Li W."/>
            <person name="Chen H.Y."/>
            <person name="Chen S.E."/>
            <person name="Zhou L.G."/>
            <person name="Ni X.B."/>
            <person name="Tian J.H."/>
            <person name="Sheng Y."/>
            <person name="Liu T."/>
            <person name="Pan Y.S."/>
            <person name="Xia L.Y."/>
            <person name="Li J."/>
            <person name="Zhao F."/>
            <person name="Cao W.C."/>
        </authorList>
    </citation>
    <scope>NUCLEOTIDE SEQUENCE</scope>
    <source>
        <strain evidence="1">Rmic-2018</strain>
    </source>
</reference>
<name>A0A9J6EKJ2_RHIMP</name>
<protein>
    <submittedName>
        <fullName evidence="1">Uncharacterized protein</fullName>
    </submittedName>
</protein>
<keyword evidence="2" id="KW-1185">Reference proteome</keyword>
<accession>A0A9J6EKJ2</accession>
<organism evidence="1 2">
    <name type="scientific">Rhipicephalus microplus</name>
    <name type="common">Cattle tick</name>
    <name type="synonym">Boophilus microplus</name>
    <dbReference type="NCBI Taxonomy" id="6941"/>
    <lineage>
        <taxon>Eukaryota</taxon>
        <taxon>Metazoa</taxon>
        <taxon>Ecdysozoa</taxon>
        <taxon>Arthropoda</taxon>
        <taxon>Chelicerata</taxon>
        <taxon>Arachnida</taxon>
        <taxon>Acari</taxon>
        <taxon>Parasitiformes</taxon>
        <taxon>Ixodida</taxon>
        <taxon>Ixodoidea</taxon>
        <taxon>Ixodidae</taxon>
        <taxon>Rhipicephalinae</taxon>
        <taxon>Rhipicephalus</taxon>
        <taxon>Boophilus</taxon>
    </lineage>
</organism>
<dbReference type="Proteomes" id="UP000821866">
    <property type="component" value="Chromosome 2"/>
</dbReference>